<feature type="region of interest" description="Disordered" evidence="1">
    <location>
        <begin position="1"/>
        <end position="87"/>
    </location>
</feature>
<sequence>MSSIASVNASLAGAPATPTPAAGVSARPDAGTQATPPATPAKQDAASAASAAIESAQAADRARKQRAAEELQKQIDQAMAQSRTRTSLRFRVEEDIGKIVVSVVDENGKTLMQIPDDTALALARRLAETGSGLVDRQA</sequence>
<feature type="compositionally biased region" description="Low complexity" evidence="1">
    <location>
        <begin position="12"/>
        <end position="59"/>
    </location>
</feature>
<name>A0A4R3N8M9_9GAMM</name>
<evidence type="ECO:0000256" key="1">
    <source>
        <dbReference type="SAM" id="MobiDB-lite"/>
    </source>
</evidence>
<dbReference type="Pfam" id="PF03646">
    <property type="entry name" value="FlaG"/>
    <property type="match status" value="1"/>
</dbReference>
<dbReference type="EMBL" id="SMAP01000006">
    <property type="protein sequence ID" value="TCT23279.1"/>
    <property type="molecule type" value="Genomic_DNA"/>
</dbReference>
<comment type="caution">
    <text evidence="2">The sequence shown here is derived from an EMBL/GenBank/DDBJ whole genome shotgun (WGS) entry which is preliminary data.</text>
</comment>
<keyword evidence="3" id="KW-1185">Reference proteome</keyword>
<reference evidence="2 3" key="1">
    <citation type="submission" date="2019-03" db="EMBL/GenBank/DDBJ databases">
        <title>Genomic Encyclopedia of Type Strains, Phase IV (KMG-IV): sequencing the most valuable type-strain genomes for metagenomic binning, comparative biology and taxonomic classification.</title>
        <authorList>
            <person name="Goeker M."/>
        </authorList>
    </citation>
    <scope>NUCLEOTIDE SEQUENCE [LARGE SCALE GENOMIC DNA]</scope>
    <source>
        <strain evidence="2 3">DSM 13605</strain>
    </source>
</reference>
<feature type="compositionally biased region" description="Basic and acidic residues" evidence="1">
    <location>
        <begin position="60"/>
        <end position="73"/>
    </location>
</feature>
<accession>A0A4R3N8M9</accession>
<dbReference type="Gene3D" id="3.30.160.170">
    <property type="entry name" value="FlaG-like"/>
    <property type="match status" value="1"/>
</dbReference>
<protein>
    <submittedName>
        <fullName evidence="2">Putative FlaG/YvyC family protein</fullName>
    </submittedName>
</protein>
<dbReference type="RefSeq" id="WP_114960421.1">
    <property type="nucleotide sequence ID" value="NZ_MSZW01000007.1"/>
</dbReference>
<gene>
    <name evidence="2" type="ORF">EDC34_10699</name>
</gene>
<proteinExistence type="predicted"/>
<dbReference type="InterPro" id="IPR035924">
    <property type="entry name" value="FlaG-like_sf"/>
</dbReference>
<dbReference type="AlphaFoldDB" id="A0A4R3N8M9"/>
<evidence type="ECO:0000313" key="2">
    <source>
        <dbReference type="EMBL" id="TCT23279.1"/>
    </source>
</evidence>
<evidence type="ECO:0000313" key="3">
    <source>
        <dbReference type="Proteomes" id="UP000295414"/>
    </source>
</evidence>
<dbReference type="InterPro" id="IPR005186">
    <property type="entry name" value="FlaG"/>
</dbReference>
<organism evidence="2 3">
    <name type="scientific">Thermomonas haemolytica</name>
    <dbReference type="NCBI Taxonomy" id="141949"/>
    <lineage>
        <taxon>Bacteria</taxon>
        <taxon>Pseudomonadati</taxon>
        <taxon>Pseudomonadota</taxon>
        <taxon>Gammaproteobacteria</taxon>
        <taxon>Lysobacterales</taxon>
        <taxon>Lysobacteraceae</taxon>
        <taxon>Thermomonas</taxon>
    </lineage>
</organism>
<dbReference type="SUPFAM" id="SSF160214">
    <property type="entry name" value="FlaG-like"/>
    <property type="match status" value="1"/>
</dbReference>
<dbReference type="Proteomes" id="UP000295414">
    <property type="component" value="Unassembled WGS sequence"/>
</dbReference>